<accession>A0A2A5WUC3</accession>
<organism evidence="8 9">
    <name type="scientific">OM182 bacterium MED-G24</name>
    <dbReference type="NCBI Taxonomy" id="1986255"/>
    <lineage>
        <taxon>Bacteria</taxon>
        <taxon>Pseudomonadati</taxon>
        <taxon>Pseudomonadota</taxon>
        <taxon>Gammaproteobacteria</taxon>
        <taxon>OMG group</taxon>
        <taxon>OM182 clade</taxon>
    </lineage>
</organism>
<dbReference type="Proteomes" id="UP000219327">
    <property type="component" value="Unassembled WGS sequence"/>
</dbReference>
<evidence type="ECO:0000256" key="1">
    <source>
        <dbReference type="ARBA" id="ARBA00004141"/>
    </source>
</evidence>
<evidence type="ECO:0000256" key="5">
    <source>
        <dbReference type="ARBA" id="ARBA00023136"/>
    </source>
</evidence>
<protein>
    <submittedName>
        <fullName evidence="8">EamA family transporter</fullName>
    </submittedName>
</protein>
<sequence>MSSITHRIRNAYVFAGFAVLTWSTVATAFKLTLSLIDIYQTLFYANLVSCITLVAVLAIRGKLRTFVLETRIHWRRSIFTALMNPCLYYVILFAAYDRLPAQVAQPINYSWSMVLVFLSAAVLGQRVSRRDWIAALICYVGVFLIATEGPIDGLASADWFGVGLAMASTLIWAGYWVASIRDPRSTETSLAACFLLALPMTGALCMVLSDFSISVTGLTGAAYIGLFEMSLAFLAWGTALRLTDRTARISNLIFLSPFISLVLIHLVLGEAIHLTTGIGLLLIVVALIFQQRQST</sequence>
<feature type="transmembrane region" description="Helical" evidence="6">
    <location>
        <begin position="108"/>
        <end position="124"/>
    </location>
</feature>
<keyword evidence="5 6" id="KW-0472">Membrane</keyword>
<name>A0A2A5WUC3_9GAMM</name>
<feature type="transmembrane region" description="Helical" evidence="6">
    <location>
        <begin position="272"/>
        <end position="289"/>
    </location>
</feature>
<dbReference type="AlphaFoldDB" id="A0A2A5WUC3"/>
<feature type="transmembrane region" description="Helical" evidence="6">
    <location>
        <begin position="38"/>
        <end position="58"/>
    </location>
</feature>
<dbReference type="PANTHER" id="PTHR32322">
    <property type="entry name" value="INNER MEMBRANE TRANSPORTER"/>
    <property type="match status" value="1"/>
</dbReference>
<keyword evidence="4 6" id="KW-1133">Transmembrane helix</keyword>
<comment type="caution">
    <text evidence="8">The sequence shown here is derived from an EMBL/GenBank/DDBJ whole genome shotgun (WGS) entry which is preliminary data.</text>
</comment>
<evidence type="ECO:0000256" key="6">
    <source>
        <dbReference type="SAM" id="Phobius"/>
    </source>
</evidence>
<feature type="transmembrane region" description="Helical" evidence="6">
    <location>
        <begin position="221"/>
        <end position="242"/>
    </location>
</feature>
<feature type="transmembrane region" description="Helical" evidence="6">
    <location>
        <begin position="159"/>
        <end position="178"/>
    </location>
</feature>
<evidence type="ECO:0000313" key="8">
    <source>
        <dbReference type="EMBL" id="PDH40021.1"/>
    </source>
</evidence>
<feature type="domain" description="EamA" evidence="7">
    <location>
        <begin position="160"/>
        <end position="289"/>
    </location>
</feature>
<feature type="transmembrane region" description="Helical" evidence="6">
    <location>
        <begin position="131"/>
        <end position="147"/>
    </location>
</feature>
<dbReference type="SUPFAM" id="SSF103481">
    <property type="entry name" value="Multidrug resistance efflux transporter EmrE"/>
    <property type="match status" value="2"/>
</dbReference>
<evidence type="ECO:0000256" key="3">
    <source>
        <dbReference type="ARBA" id="ARBA00022692"/>
    </source>
</evidence>
<evidence type="ECO:0000256" key="2">
    <source>
        <dbReference type="ARBA" id="ARBA00007362"/>
    </source>
</evidence>
<gene>
    <name evidence="8" type="ORF">CNE99_04460</name>
</gene>
<evidence type="ECO:0000256" key="4">
    <source>
        <dbReference type="ARBA" id="ARBA00022989"/>
    </source>
</evidence>
<evidence type="ECO:0000259" key="7">
    <source>
        <dbReference type="Pfam" id="PF00892"/>
    </source>
</evidence>
<feature type="transmembrane region" description="Helical" evidence="6">
    <location>
        <begin position="190"/>
        <end position="209"/>
    </location>
</feature>
<comment type="similarity">
    <text evidence="2">Belongs to the EamA transporter family.</text>
</comment>
<feature type="domain" description="EamA" evidence="7">
    <location>
        <begin position="12"/>
        <end position="146"/>
    </location>
</feature>
<feature type="transmembrane region" description="Helical" evidence="6">
    <location>
        <begin position="12"/>
        <end position="32"/>
    </location>
</feature>
<dbReference type="EMBL" id="NTKD01000016">
    <property type="protein sequence ID" value="PDH40021.1"/>
    <property type="molecule type" value="Genomic_DNA"/>
</dbReference>
<feature type="transmembrane region" description="Helical" evidence="6">
    <location>
        <begin position="249"/>
        <end position="266"/>
    </location>
</feature>
<reference evidence="8 9" key="1">
    <citation type="submission" date="2017-08" db="EMBL/GenBank/DDBJ databases">
        <title>Fine stratification of microbial communities through a metagenomic profile of the photic zone.</title>
        <authorList>
            <person name="Haro-Moreno J.M."/>
            <person name="Lopez-Perez M."/>
            <person name="De La Torre J."/>
            <person name="Picazo A."/>
            <person name="Camacho A."/>
            <person name="Rodriguez-Valera F."/>
        </authorList>
    </citation>
    <scope>NUCLEOTIDE SEQUENCE [LARGE SCALE GENOMIC DNA]</scope>
    <source>
        <strain evidence="8">MED-G24</strain>
    </source>
</reference>
<keyword evidence="3 6" id="KW-0812">Transmembrane</keyword>
<dbReference type="Pfam" id="PF00892">
    <property type="entry name" value="EamA"/>
    <property type="match status" value="2"/>
</dbReference>
<feature type="transmembrane region" description="Helical" evidence="6">
    <location>
        <begin position="78"/>
        <end position="96"/>
    </location>
</feature>
<comment type="subcellular location">
    <subcellularLocation>
        <location evidence="1">Membrane</location>
        <topology evidence="1">Multi-pass membrane protein</topology>
    </subcellularLocation>
</comment>
<dbReference type="GO" id="GO:0016020">
    <property type="term" value="C:membrane"/>
    <property type="evidence" value="ECO:0007669"/>
    <property type="project" value="UniProtKB-SubCell"/>
</dbReference>
<dbReference type="InterPro" id="IPR050638">
    <property type="entry name" value="AA-Vitamin_Transporters"/>
</dbReference>
<dbReference type="InterPro" id="IPR000620">
    <property type="entry name" value="EamA_dom"/>
</dbReference>
<dbReference type="InterPro" id="IPR037185">
    <property type="entry name" value="EmrE-like"/>
</dbReference>
<proteinExistence type="inferred from homology"/>
<evidence type="ECO:0000313" key="9">
    <source>
        <dbReference type="Proteomes" id="UP000219327"/>
    </source>
</evidence>
<dbReference type="PANTHER" id="PTHR32322:SF2">
    <property type="entry name" value="EAMA DOMAIN-CONTAINING PROTEIN"/>
    <property type="match status" value="1"/>
</dbReference>